<evidence type="ECO:0000256" key="1">
    <source>
        <dbReference type="ARBA" id="ARBA00023015"/>
    </source>
</evidence>
<dbReference type="PANTHER" id="PTHR30055:SF243">
    <property type="entry name" value="HTH-TYPE TRANSCRIPTIONAL REGULATOR RV1816"/>
    <property type="match status" value="1"/>
</dbReference>
<dbReference type="PROSITE" id="PS50977">
    <property type="entry name" value="HTH_TETR_2"/>
    <property type="match status" value="1"/>
</dbReference>
<evidence type="ECO:0000256" key="3">
    <source>
        <dbReference type="ARBA" id="ARBA00023163"/>
    </source>
</evidence>
<dbReference type="InterPro" id="IPR050109">
    <property type="entry name" value="HTH-type_TetR-like_transc_reg"/>
</dbReference>
<evidence type="ECO:0000256" key="4">
    <source>
        <dbReference type="PROSITE-ProRule" id="PRU00335"/>
    </source>
</evidence>
<proteinExistence type="predicted"/>
<keyword evidence="2 4" id="KW-0238">DNA-binding</keyword>
<dbReference type="SUPFAM" id="SSF48498">
    <property type="entry name" value="Tetracyclin repressor-like, C-terminal domain"/>
    <property type="match status" value="1"/>
</dbReference>
<protein>
    <submittedName>
        <fullName evidence="6">TetR/AcrR family transcriptional regulator</fullName>
    </submittedName>
</protein>
<dbReference type="Pfam" id="PF13305">
    <property type="entry name" value="TetR_C_33"/>
    <property type="match status" value="1"/>
</dbReference>
<accession>A0ABW3G332</accession>
<reference evidence="7" key="1">
    <citation type="journal article" date="2019" name="Int. J. Syst. Evol. Microbiol.">
        <title>The Global Catalogue of Microorganisms (GCM) 10K type strain sequencing project: providing services to taxonomists for standard genome sequencing and annotation.</title>
        <authorList>
            <consortium name="The Broad Institute Genomics Platform"/>
            <consortium name="The Broad Institute Genome Sequencing Center for Infectious Disease"/>
            <person name="Wu L."/>
            <person name="Ma J."/>
        </authorList>
    </citation>
    <scope>NUCLEOTIDE SEQUENCE [LARGE SCALE GENOMIC DNA]</scope>
    <source>
        <strain evidence="7">CCUG 56401</strain>
    </source>
</reference>
<dbReference type="PANTHER" id="PTHR30055">
    <property type="entry name" value="HTH-TYPE TRANSCRIPTIONAL REGULATOR RUTR"/>
    <property type="match status" value="1"/>
</dbReference>
<evidence type="ECO:0000313" key="7">
    <source>
        <dbReference type="Proteomes" id="UP001597018"/>
    </source>
</evidence>
<dbReference type="Pfam" id="PF00440">
    <property type="entry name" value="TetR_N"/>
    <property type="match status" value="1"/>
</dbReference>
<dbReference type="SUPFAM" id="SSF46689">
    <property type="entry name" value="Homeodomain-like"/>
    <property type="match status" value="1"/>
</dbReference>
<evidence type="ECO:0000256" key="2">
    <source>
        <dbReference type="ARBA" id="ARBA00023125"/>
    </source>
</evidence>
<evidence type="ECO:0000259" key="5">
    <source>
        <dbReference type="PROSITE" id="PS50977"/>
    </source>
</evidence>
<dbReference type="PRINTS" id="PR00455">
    <property type="entry name" value="HTHTETR"/>
</dbReference>
<dbReference type="InterPro" id="IPR036271">
    <property type="entry name" value="Tet_transcr_reg_TetR-rel_C_sf"/>
</dbReference>
<dbReference type="InterPro" id="IPR009057">
    <property type="entry name" value="Homeodomain-like_sf"/>
</dbReference>
<dbReference type="Proteomes" id="UP001597018">
    <property type="component" value="Unassembled WGS sequence"/>
</dbReference>
<feature type="DNA-binding region" description="H-T-H motif" evidence="4">
    <location>
        <begin position="37"/>
        <end position="56"/>
    </location>
</feature>
<keyword evidence="3" id="KW-0804">Transcription</keyword>
<sequence>MAVRVNSPRARYREQTRSEIKEAAVRQLADGGIEGVALLRIAKEIGMSGPALYRYFASRDDLLAELVHDAYQAAAAAVHEVDIEAGGRTALHALTSAYRAWAVAQPHLYLLIQGTPVPGFTAPAETVLKARSVLGPFLTVFTQGRPLVSVDPLLAQLRVWLHEKPEVADWVEQWTGQSAAAPPAAIALTGAVMTWPQMHGTVSLEITGQFTGMGHDPATLLNVQTALLADAFQLP</sequence>
<organism evidence="6 7">
    <name type="scientific">Saccharopolyspora rosea</name>
    <dbReference type="NCBI Taxonomy" id="524884"/>
    <lineage>
        <taxon>Bacteria</taxon>
        <taxon>Bacillati</taxon>
        <taxon>Actinomycetota</taxon>
        <taxon>Actinomycetes</taxon>
        <taxon>Pseudonocardiales</taxon>
        <taxon>Pseudonocardiaceae</taxon>
        <taxon>Saccharopolyspora</taxon>
    </lineage>
</organism>
<dbReference type="Gene3D" id="1.10.357.10">
    <property type="entry name" value="Tetracycline Repressor, domain 2"/>
    <property type="match status" value="1"/>
</dbReference>
<dbReference type="InterPro" id="IPR001647">
    <property type="entry name" value="HTH_TetR"/>
</dbReference>
<feature type="domain" description="HTH tetR-type" evidence="5">
    <location>
        <begin position="14"/>
        <end position="74"/>
    </location>
</feature>
<name>A0ABW3G332_9PSEU</name>
<dbReference type="RefSeq" id="WP_345601632.1">
    <property type="nucleotide sequence ID" value="NZ_BAABLT010000041.1"/>
</dbReference>
<keyword evidence="1" id="KW-0805">Transcription regulation</keyword>
<keyword evidence="7" id="KW-1185">Reference proteome</keyword>
<gene>
    <name evidence="6" type="ORF">ACFQ16_27285</name>
</gene>
<comment type="caution">
    <text evidence="6">The sequence shown here is derived from an EMBL/GenBank/DDBJ whole genome shotgun (WGS) entry which is preliminary data.</text>
</comment>
<dbReference type="InterPro" id="IPR025996">
    <property type="entry name" value="MT1864/Rv1816-like_C"/>
</dbReference>
<dbReference type="EMBL" id="JBHTIW010000035">
    <property type="protein sequence ID" value="MFD0923465.1"/>
    <property type="molecule type" value="Genomic_DNA"/>
</dbReference>
<evidence type="ECO:0000313" key="6">
    <source>
        <dbReference type="EMBL" id="MFD0923465.1"/>
    </source>
</evidence>